<protein>
    <submittedName>
        <fullName evidence="1">Unnamed protein product</fullName>
    </submittedName>
</protein>
<dbReference type="EMBL" id="BSXS01002549">
    <property type="protein sequence ID" value="GME79329.1"/>
    <property type="molecule type" value="Genomic_DNA"/>
</dbReference>
<organism evidence="1 2">
    <name type="scientific">Ambrosiozyma monospora</name>
    <name type="common">Yeast</name>
    <name type="synonym">Endomycopsis monosporus</name>
    <dbReference type="NCBI Taxonomy" id="43982"/>
    <lineage>
        <taxon>Eukaryota</taxon>
        <taxon>Fungi</taxon>
        <taxon>Dikarya</taxon>
        <taxon>Ascomycota</taxon>
        <taxon>Saccharomycotina</taxon>
        <taxon>Pichiomycetes</taxon>
        <taxon>Pichiales</taxon>
        <taxon>Pichiaceae</taxon>
        <taxon>Ambrosiozyma</taxon>
    </lineage>
</organism>
<accession>A0ACB5T3C7</accession>
<evidence type="ECO:0000313" key="2">
    <source>
        <dbReference type="Proteomes" id="UP001165064"/>
    </source>
</evidence>
<dbReference type="Proteomes" id="UP001165064">
    <property type="component" value="Unassembled WGS sequence"/>
</dbReference>
<name>A0ACB5T3C7_AMBMO</name>
<proteinExistence type="predicted"/>
<sequence length="476" mass="54161">MNSFDNYTSKVMCIYQDKDLNPWMSKFVPIIDNYPILSDLVAMLTCFHISKGDSELKSMGVEFMLHSFRKLALGLKNDSLPLDVSLASCFMLSLGEIWDKGVQQQLSHLKSACYFIKKKIEEKSEKEKMEQAAIQCSEMVNSTQQNLSCENMVVNASDESLELTGNNSVVAVAPSPSSRSSSRNAFDKSYFNFLFSAWQYMKVLSKASLQDSREDIVKADVESINFGEQFKIKKIVISDGEPIDHILGVGQVLFTIMDTAIDLINYAKDLPDDNYPSNLDDEACDVYDELLNWKPDLQGIKNQIGFSTGGNKRYGKSASCKNGEFLNDYINVAEAYRLSTLIMMQNTFPRLPSSESVQSLAIHVMSVIGNINYDTSPTLTIHIFPLFIAGCEVHSEIDRDWFRNQLKKLYRRIWCANIQKLTLVMEEVWKRKTRLIQVMKTTGLSFTVDDYQINGLRSKPNWYQVVKEKNIEIFLG</sequence>
<comment type="caution">
    <text evidence="1">The sequence shown here is derived from an EMBL/GenBank/DDBJ whole genome shotgun (WGS) entry which is preliminary data.</text>
</comment>
<keyword evidence="2" id="KW-1185">Reference proteome</keyword>
<evidence type="ECO:0000313" key="1">
    <source>
        <dbReference type="EMBL" id="GME79329.1"/>
    </source>
</evidence>
<gene>
    <name evidence="1" type="ORF">Amon02_000388600</name>
</gene>
<reference evidence="1" key="1">
    <citation type="submission" date="2023-04" db="EMBL/GenBank/DDBJ databases">
        <title>Ambrosiozyma monospora NBRC 10751.</title>
        <authorList>
            <person name="Ichikawa N."/>
            <person name="Sato H."/>
            <person name="Tonouchi N."/>
        </authorList>
    </citation>
    <scope>NUCLEOTIDE SEQUENCE</scope>
    <source>
        <strain evidence="1">NBRC 10751</strain>
    </source>
</reference>